<evidence type="ECO:0000313" key="6">
    <source>
        <dbReference type="EMBL" id="TQM95863.1"/>
    </source>
</evidence>
<dbReference type="AlphaFoldDB" id="A0A543KLB5"/>
<dbReference type="EMBL" id="VFPU01000001">
    <property type="protein sequence ID" value="TQM95863.1"/>
    <property type="molecule type" value="Genomic_DNA"/>
</dbReference>
<dbReference type="Gene3D" id="3.90.550.10">
    <property type="entry name" value="Spore Coat Polysaccharide Biosynthesis Protein SpsA, Chain A"/>
    <property type="match status" value="1"/>
</dbReference>
<dbReference type="RefSeq" id="WP_238329532.1">
    <property type="nucleotide sequence ID" value="NZ_BAAAIL010000003.1"/>
</dbReference>
<dbReference type="Proteomes" id="UP000315133">
    <property type="component" value="Unassembled WGS sequence"/>
</dbReference>
<dbReference type="InterPro" id="IPR002618">
    <property type="entry name" value="UDPGP_fam"/>
</dbReference>
<evidence type="ECO:0000256" key="1">
    <source>
        <dbReference type="ARBA" id="ARBA00010401"/>
    </source>
</evidence>
<evidence type="ECO:0000256" key="2">
    <source>
        <dbReference type="ARBA" id="ARBA00022679"/>
    </source>
</evidence>
<dbReference type="PIRSF" id="PIRSF000806">
    <property type="entry name" value="UDPGP"/>
    <property type="match status" value="1"/>
</dbReference>
<dbReference type="Gene3D" id="2.160.10.10">
    <property type="entry name" value="Hexapeptide repeat proteins"/>
    <property type="match status" value="1"/>
</dbReference>
<keyword evidence="2 6" id="KW-0808">Transferase</keyword>
<evidence type="ECO:0000313" key="7">
    <source>
        <dbReference type="Proteomes" id="UP000315133"/>
    </source>
</evidence>
<proteinExistence type="inferred from homology"/>
<evidence type="ECO:0000256" key="4">
    <source>
        <dbReference type="PIRSR" id="PIRSR000806-1"/>
    </source>
</evidence>
<reference evidence="6 7" key="1">
    <citation type="submission" date="2019-06" db="EMBL/GenBank/DDBJ databases">
        <title>Sequencing the genomes of 1000 actinobacteria strains.</title>
        <authorList>
            <person name="Klenk H.-P."/>
        </authorList>
    </citation>
    <scope>NUCLEOTIDE SEQUENCE [LARGE SCALE GENOMIC DNA]</scope>
    <source>
        <strain evidence="6 7">DSM 12362</strain>
    </source>
</reference>
<keyword evidence="3 6" id="KW-0548">Nucleotidyltransferase</keyword>
<name>A0A543KLB5_9MICO</name>
<comment type="caution">
    <text evidence="6">The sequence shown here is derived from an EMBL/GenBank/DDBJ whole genome shotgun (WGS) entry which is preliminary data.</text>
</comment>
<dbReference type="InterPro" id="IPR016267">
    <property type="entry name" value="UDPGP_trans"/>
</dbReference>
<keyword evidence="7" id="KW-1185">Reference proteome</keyword>
<accession>A0A543KLB5</accession>
<protein>
    <submittedName>
        <fullName evidence="6">UTP--glucose-1-phosphate uridylyltransferase</fullName>
    </submittedName>
</protein>
<dbReference type="GO" id="GO:0006011">
    <property type="term" value="P:UDP-alpha-D-glucose metabolic process"/>
    <property type="evidence" value="ECO:0007669"/>
    <property type="project" value="InterPro"/>
</dbReference>
<feature type="binding site" evidence="4">
    <location>
        <position position="185"/>
    </location>
    <ligand>
        <name>substrate</name>
    </ligand>
</feature>
<feature type="binding site" evidence="5">
    <location>
        <position position="215"/>
    </location>
    <ligand>
        <name>UTP</name>
        <dbReference type="ChEBI" id="CHEBI:46398"/>
    </ligand>
</feature>
<organism evidence="6 7">
    <name type="scientific">Ornithinimicrobium humiphilum</name>
    <dbReference type="NCBI Taxonomy" id="125288"/>
    <lineage>
        <taxon>Bacteria</taxon>
        <taxon>Bacillati</taxon>
        <taxon>Actinomycetota</taxon>
        <taxon>Actinomycetes</taxon>
        <taxon>Micrococcales</taxon>
        <taxon>Ornithinimicrobiaceae</taxon>
        <taxon>Ornithinimicrobium</taxon>
    </lineage>
</organism>
<dbReference type="SUPFAM" id="SSF53448">
    <property type="entry name" value="Nucleotide-diphospho-sugar transferases"/>
    <property type="match status" value="1"/>
</dbReference>
<evidence type="ECO:0000256" key="3">
    <source>
        <dbReference type="ARBA" id="ARBA00022695"/>
    </source>
</evidence>
<evidence type="ECO:0000256" key="5">
    <source>
        <dbReference type="PIRSR" id="PIRSR000806-2"/>
    </source>
</evidence>
<feature type="binding site" evidence="5">
    <location>
        <position position="362"/>
    </location>
    <ligand>
        <name>UTP</name>
        <dbReference type="ChEBI" id="CHEBI:46398"/>
    </ligand>
</feature>
<sequence>MSTEGLRRALELMEAAGVSRPAREAFALHYRELESGATGLVREDTIAPLDDPVLLADVEATPDEEAEALSATAVLKLNGGLGTSMGLAGPKSLLPVRGELTFLDLTVRQVLAARERTGAPLPLVLLDSFSTRDATLAHLRRHPDLPVHGIPLDVLQSQEPKLRADDLTPVSWPADPRLEWCPPGHGDLYPTLLSTGLLATLLEAGYRHLFVSNIDNLGAVPDGRVAAWFARSGAGYAAEVCPRTPMDRKGGHLARRRSDGRLVLRDTAQTAPEEMHHFTDETRHPWVHCNNLWFDLERLRGVLVEHDGVLPLPLIRNAKTVDPVDPTSPPVVQVETAMGGAIELFDDAVALGVTRERFRPVKTTNELVLLRSDVYRLDDDSRLVQEPTVAPVVTLAKQHYGAVADLDARMPHGTPSLRGARTFTVEGDWSFGYDVTVHGEVTLGPEGGRVPDGAVLGEA</sequence>
<dbReference type="InterPro" id="IPR029044">
    <property type="entry name" value="Nucleotide-diphossugar_trans"/>
</dbReference>
<feature type="binding site" evidence="5">
    <location>
        <position position="184"/>
    </location>
    <ligand>
        <name>UTP</name>
        <dbReference type="ChEBI" id="CHEBI:46398"/>
    </ligand>
</feature>
<feature type="binding site" evidence="5">
    <location>
        <position position="91"/>
    </location>
    <ligand>
        <name>UTP</name>
        <dbReference type="ChEBI" id="CHEBI:46398"/>
    </ligand>
</feature>
<comment type="similarity">
    <text evidence="1">Belongs to the UDPGP type 1 family.</text>
</comment>
<gene>
    <name evidence="6" type="ORF">FB476_0713</name>
</gene>
<dbReference type="Pfam" id="PF01704">
    <property type="entry name" value="UDPGP"/>
    <property type="match status" value="1"/>
</dbReference>
<dbReference type="GO" id="GO:0003983">
    <property type="term" value="F:UTP:glucose-1-phosphate uridylyltransferase activity"/>
    <property type="evidence" value="ECO:0007669"/>
    <property type="project" value="InterPro"/>
</dbReference>
<feature type="binding site" evidence="5">
    <location>
        <position position="156"/>
    </location>
    <ligand>
        <name>UTP</name>
        <dbReference type="ChEBI" id="CHEBI:46398"/>
    </ligand>
</feature>
<dbReference type="PANTHER" id="PTHR43511">
    <property type="match status" value="1"/>
</dbReference>